<evidence type="ECO:0000313" key="2">
    <source>
        <dbReference type="EMBL" id="TFK22527.1"/>
    </source>
</evidence>
<organism evidence="2 3">
    <name type="scientific">Coprinopsis marcescibilis</name>
    <name type="common">Agaric fungus</name>
    <name type="synonym">Psathyrella marcescibilis</name>
    <dbReference type="NCBI Taxonomy" id="230819"/>
    <lineage>
        <taxon>Eukaryota</taxon>
        <taxon>Fungi</taxon>
        <taxon>Dikarya</taxon>
        <taxon>Basidiomycota</taxon>
        <taxon>Agaricomycotina</taxon>
        <taxon>Agaricomycetes</taxon>
        <taxon>Agaricomycetidae</taxon>
        <taxon>Agaricales</taxon>
        <taxon>Agaricineae</taxon>
        <taxon>Psathyrellaceae</taxon>
        <taxon>Coprinopsis</taxon>
    </lineage>
</organism>
<feature type="region of interest" description="Disordered" evidence="1">
    <location>
        <begin position="1"/>
        <end position="39"/>
    </location>
</feature>
<dbReference type="AlphaFoldDB" id="A0A5C3KQM4"/>
<evidence type="ECO:0000256" key="1">
    <source>
        <dbReference type="SAM" id="MobiDB-lite"/>
    </source>
</evidence>
<name>A0A5C3KQM4_COPMA</name>
<dbReference type="EMBL" id="ML210238">
    <property type="protein sequence ID" value="TFK22527.1"/>
    <property type="molecule type" value="Genomic_DNA"/>
</dbReference>
<gene>
    <name evidence="2" type="ORF">FA15DRAFT_657452</name>
</gene>
<keyword evidence="3" id="KW-1185">Reference proteome</keyword>
<protein>
    <submittedName>
        <fullName evidence="2">Uncharacterized protein</fullName>
    </submittedName>
</protein>
<sequence>MPISGRRWSTERGKGTAKSKQVRASKPEVHASAHNDTQRCELEAIAQLEKEDDAERGISSDKRMSISYISGSSRGVRRSSFLNGGGIHGPVPVSSAECSGAQLEKAIGDLPATQMAPQLCHTNSQGSCAVGVPVYYAAVPLCDEDAAEILLSMIQERRKAHGHEPSDACTITVAAGVPEHKVTTQTFRSTMHSFTQKH</sequence>
<accession>A0A5C3KQM4</accession>
<evidence type="ECO:0000313" key="3">
    <source>
        <dbReference type="Proteomes" id="UP000307440"/>
    </source>
</evidence>
<reference evidence="2 3" key="1">
    <citation type="journal article" date="2019" name="Nat. Ecol. Evol.">
        <title>Megaphylogeny resolves global patterns of mushroom evolution.</title>
        <authorList>
            <person name="Varga T."/>
            <person name="Krizsan K."/>
            <person name="Foldi C."/>
            <person name="Dima B."/>
            <person name="Sanchez-Garcia M."/>
            <person name="Sanchez-Ramirez S."/>
            <person name="Szollosi G.J."/>
            <person name="Szarkandi J.G."/>
            <person name="Papp V."/>
            <person name="Albert L."/>
            <person name="Andreopoulos W."/>
            <person name="Angelini C."/>
            <person name="Antonin V."/>
            <person name="Barry K.W."/>
            <person name="Bougher N.L."/>
            <person name="Buchanan P."/>
            <person name="Buyck B."/>
            <person name="Bense V."/>
            <person name="Catcheside P."/>
            <person name="Chovatia M."/>
            <person name="Cooper J."/>
            <person name="Damon W."/>
            <person name="Desjardin D."/>
            <person name="Finy P."/>
            <person name="Geml J."/>
            <person name="Haridas S."/>
            <person name="Hughes K."/>
            <person name="Justo A."/>
            <person name="Karasinski D."/>
            <person name="Kautmanova I."/>
            <person name="Kiss B."/>
            <person name="Kocsube S."/>
            <person name="Kotiranta H."/>
            <person name="LaButti K.M."/>
            <person name="Lechner B.E."/>
            <person name="Liimatainen K."/>
            <person name="Lipzen A."/>
            <person name="Lukacs Z."/>
            <person name="Mihaltcheva S."/>
            <person name="Morgado L.N."/>
            <person name="Niskanen T."/>
            <person name="Noordeloos M.E."/>
            <person name="Ohm R.A."/>
            <person name="Ortiz-Santana B."/>
            <person name="Ovrebo C."/>
            <person name="Racz N."/>
            <person name="Riley R."/>
            <person name="Savchenko A."/>
            <person name="Shiryaev A."/>
            <person name="Soop K."/>
            <person name="Spirin V."/>
            <person name="Szebenyi C."/>
            <person name="Tomsovsky M."/>
            <person name="Tulloss R.E."/>
            <person name="Uehling J."/>
            <person name="Grigoriev I.V."/>
            <person name="Vagvolgyi C."/>
            <person name="Papp T."/>
            <person name="Martin F.M."/>
            <person name="Miettinen O."/>
            <person name="Hibbett D.S."/>
            <person name="Nagy L.G."/>
        </authorList>
    </citation>
    <scope>NUCLEOTIDE SEQUENCE [LARGE SCALE GENOMIC DNA]</scope>
    <source>
        <strain evidence="2 3">CBS 121175</strain>
    </source>
</reference>
<feature type="compositionally biased region" description="Basic and acidic residues" evidence="1">
    <location>
        <begin position="25"/>
        <end position="39"/>
    </location>
</feature>
<dbReference type="Proteomes" id="UP000307440">
    <property type="component" value="Unassembled WGS sequence"/>
</dbReference>
<proteinExistence type="predicted"/>